<dbReference type="Gene3D" id="3.30.70.920">
    <property type="match status" value="1"/>
</dbReference>
<dbReference type="Proteomes" id="UP000315344">
    <property type="component" value="Unassembled WGS sequence"/>
</dbReference>
<dbReference type="InterPro" id="IPR036390">
    <property type="entry name" value="WH_DNA-bd_sf"/>
</dbReference>
<comment type="caution">
    <text evidence="5">The sequence shown here is derived from an EMBL/GenBank/DDBJ whole genome shotgun (WGS) entry which is preliminary data.</text>
</comment>
<dbReference type="PANTHER" id="PTHR30154:SF34">
    <property type="entry name" value="TRANSCRIPTIONAL REGULATOR AZLB"/>
    <property type="match status" value="1"/>
</dbReference>
<dbReference type="InterPro" id="IPR019888">
    <property type="entry name" value="Tscrpt_reg_AsnC-like"/>
</dbReference>
<sequence>MPEKTDLTHADRMILRELQQDCRLSNAQLAERVGLSASACWRRVRTLEEEGVIAGYAAAVDPDNAGLAFHAIVHVRLARHDRSAVQRVMTELSIRPEVVECFATTGQYDYHLRVLCADMTAYRHFLDDFLFRLPAIESAQTNVVLESLKRRSVVPV</sequence>
<keyword evidence="1" id="KW-0805">Transcription regulation</keyword>
<gene>
    <name evidence="5" type="ORF">DI616_09055</name>
</gene>
<evidence type="ECO:0000256" key="1">
    <source>
        <dbReference type="ARBA" id="ARBA00023015"/>
    </source>
</evidence>
<dbReference type="InterPro" id="IPR019887">
    <property type="entry name" value="Tscrpt_reg_AsnC/Lrp_C"/>
</dbReference>
<dbReference type="Pfam" id="PF01037">
    <property type="entry name" value="AsnC_trans_reg"/>
    <property type="match status" value="1"/>
</dbReference>
<evidence type="ECO:0000256" key="3">
    <source>
        <dbReference type="ARBA" id="ARBA00023163"/>
    </source>
</evidence>
<dbReference type="PANTHER" id="PTHR30154">
    <property type="entry name" value="LEUCINE-RESPONSIVE REGULATORY PROTEIN"/>
    <property type="match status" value="1"/>
</dbReference>
<dbReference type="InterPro" id="IPR011008">
    <property type="entry name" value="Dimeric_a/b-barrel"/>
</dbReference>
<protein>
    <submittedName>
        <fullName evidence="5">Lrp/AsnC family transcriptional regulator</fullName>
    </submittedName>
</protein>
<dbReference type="PROSITE" id="PS50956">
    <property type="entry name" value="HTH_ASNC_2"/>
    <property type="match status" value="1"/>
</dbReference>
<dbReference type="InterPro" id="IPR011991">
    <property type="entry name" value="ArsR-like_HTH"/>
</dbReference>
<dbReference type="SUPFAM" id="SSF54909">
    <property type="entry name" value="Dimeric alpha+beta barrel"/>
    <property type="match status" value="1"/>
</dbReference>
<dbReference type="GO" id="GO:0006355">
    <property type="term" value="P:regulation of DNA-templated transcription"/>
    <property type="evidence" value="ECO:0007669"/>
    <property type="project" value="UniProtKB-ARBA"/>
</dbReference>
<dbReference type="GO" id="GO:0043565">
    <property type="term" value="F:sequence-specific DNA binding"/>
    <property type="evidence" value="ECO:0007669"/>
    <property type="project" value="InterPro"/>
</dbReference>
<feature type="domain" description="HTH asnC-type" evidence="4">
    <location>
        <begin position="7"/>
        <end position="68"/>
    </location>
</feature>
<keyword evidence="3" id="KW-0804">Transcription</keyword>
<dbReference type="PRINTS" id="PR00033">
    <property type="entry name" value="HTHASNC"/>
</dbReference>
<accession>A0A533I870</accession>
<dbReference type="InterPro" id="IPR000485">
    <property type="entry name" value="AsnC-type_HTH_dom"/>
</dbReference>
<dbReference type="SMART" id="SM00344">
    <property type="entry name" value="HTH_ASNC"/>
    <property type="match status" value="1"/>
</dbReference>
<dbReference type="SUPFAM" id="SSF46785">
    <property type="entry name" value="Winged helix' DNA-binding domain"/>
    <property type="match status" value="1"/>
</dbReference>
<dbReference type="Gene3D" id="1.10.10.10">
    <property type="entry name" value="Winged helix-like DNA-binding domain superfamily/Winged helix DNA-binding domain"/>
    <property type="match status" value="1"/>
</dbReference>
<keyword evidence="2" id="KW-0238">DNA-binding</keyword>
<dbReference type="AlphaFoldDB" id="A0A533I870"/>
<dbReference type="InterPro" id="IPR036388">
    <property type="entry name" value="WH-like_DNA-bd_sf"/>
</dbReference>
<evidence type="ECO:0000259" key="4">
    <source>
        <dbReference type="PROSITE" id="PS50956"/>
    </source>
</evidence>
<evidence type="ECO:0000313" key="6">
    <source>
        <dbReference type="Proteomes" id="UP000315344"/>
    </source>
</evidence>
<dbReference type="Pfam" id="PF13412">
    <property type="entry name" value="HTH_24"/>
    <property type="match status" value="1"/>
</dbReference>
<reference evidence="5 6" key="1">
    <citation type="journal article" date="2017" name="Nat. Commun.">
        <title>In situ click chemistry generation of cyclooxygenase-2 inhibitors.</title>
        <authorList>
            <person name="Bhardwaj A."/>
            <person name="Kaur J."/>
            <person name="Wuest M."/>
            <person name="Wuest F."/>
        </authorList>
    </citation>
    <scope>NUCLEOTIDE SEQUENCE [LARGE SCALE GENOMIC DNA]</scope>
    <source>
        <strain evidence="5">S2_012_000_R3_94</strain>
    </source>
</reference>
<dbReference type="GO" id="GO:0005829">
    <property type="term" value="C:cytosol"/>
    <property type="evidence" value="ECO:0007669"/>
    <property type="project" value="TreeGrafter"/>
</dbReference>
<evidence type="ECO:0000313" key="5">
    <source>
        <dbReference type="EMBL" id="TKW66634.1"/>
    </source>
</evidence>
<name>A0A533I870_PARDE</name>
<dbReference type="EMBL" id="VAFL01000006">
    <property type="protein sequence ID" value="TKW66634.1"/>
    <property type="molecule type" value="Genomic_DNA"/>
</dbReference>
<dbReference type="CDD" id="cd00090">
    <property type="entry name" value="HTH_ARSR"/>
    <property type="match status" value="1"/>
</dbReference>
<proteinExistence type="predicted"/>
<dbReference type="PROSITE" id="PS00519">
    <property type="entry name" value="HTH_ASNC_1"/>
    <property type="match status" value="1"/>
</dbReference>
<organism evidence="5 6">
    <name type="scientific">Paracoccus denitrificans</name>
    <dbReference type="NCBI Taxonomy" id="266"/>
    <lineage>
        <taxon>Bacteria</taxon>
        <taxon>Pseudomonadati</taxon>
        <taxon>Pseudomonadota</taxon>
        <taxon>Alphaproteobacteria</taxon>
        <taxon>Rhodobacterales</taxon>
        <taxon>Paracoccaceae</taxon>
        <taxon>Paracoccus</taxon>
    </lineage>
</organism>
<dbReference type="GO" id="GO:0043200">
    <property type="term" value="P:response to amino acid"/>
    <property type="evidence" value="ECO:0007669"/>
    <property type="project" value="TreeGrafter"/>
</dbReference>
<dbReference type="FunFam" id="1.10.10.10:FF:000186">
    <property type="entry name" value="AsnC family transcriptional regulator"/>
    <property type="match status" value="1"/>
</dbReference>
<dbReference type="InterPro" id="IPR019885">
    <property type="entry name" value="Tscrpt_reg_HTH_AsnC-type_CS"/>
</dbReference>
<evidence type="ECO:0000256" key="2">
    <source>
        <dbReference type="ARBA" id="ARBA00023125"/>
    </source>
</evidence>